<dbReference type="EMBL" id="JBHSQJ010000095">
    <property type="protein sequence ID" value="MFC5909894.1"/>
    <property type="molecule type" value="Genomic_DNA"/>
</dbReference>
<dbReference type="SUPFAM" id="SSF53955">
    <property type="entry name" value="Lysozyme-like"/>
    <property type="match status" value="1"/>
</dbReference>
<accession>A0ABW1G5M4</accession>
<name>A0ABW1G5M4_9ACTN</name>
<dbReference type="PROSITE" id="PS51257">
    <property type="entry name" value="PROKAR_LIPOPROTEIN"/>
    <property type="match status" value="1"/>
</dbReference>
<feature type="chain" id="PRO_5047146987" evidence="2">
    <location>
        <begin position="24"/>
        <end position="220"/>
    </location>
</feature>
<proteinExistence type="predicted"/>
<feature type="domain" description="Transglycosylase SLT" evidence="3">
    <location>
        <begin position="72"/>
        <end position="190"/>
    </location>
</feature>
<reference evidence="5" key="1">
    <citation type="journal article" date="2019" name="Int. J. Syst. Evol. Microbiol.">
        <title>The Global Catalogue of Microorganisms (GCM) 10K type strain sequencing project: providing services to taxonomists for standard genome sequencing and annotation.</title>
        <authorList>
            <consortium name="The Broad Institute Genomics Platform"/>
            <consortium name="The Broad Institute Genome Sequencing Center for Infectious Disease"/>
            <person name="Wu L."/>
            <person name="Ma J."/>
        </authorList>
    </citation>
    <scope>NUCLEOTIDE SEQUENCE [LARGE SCALE GENOMIC DNA]</scope>
    <source>
        <strain evidence="5">JCM 4816</strain>
    </source>
</reference>
<comment type="caution">
    <text evidence="4">The sequence shown here is derived from an EMBL/GenBank/DDBJ whole genome shotgun (WGS) entry which is preliminary data.</text>
</comment>
<evidence type="ECO:0000313" key="5">
    <source>
        <dbReference type="Proteomes" id="UP001596174"/>
    </source>
</evidence>
<evidence type="ECO:0000259" key="3">
    <source>
        <dbReference type="Pfam" id="PF01464"/>
    </source>
</evidence>
<organism evidence="4 5">
    <name type="scientific">Streptacidiphilus monticola</name>
    <dbReference type="NCBI Taxonomy" id="2161674"/>
    <lineage>
        <taxon>Bacteria</taxon>
        <taxon>Bacillati</taxon>
        <taxon>Actinomycetota</taxon>
        <taxon>Actinomycetes</taxon>
        <taxon>Kitasatosporales</taxon>
        <taxon>Streptomycetaceae</taxon>
        <taxon>Streptacidiphilus</taxon>
    </lineage>
</organism>
<protein>
    <submittedName>
        <fullName evidence="4">Transglycosylase SLT domain-containing protein</fullName>
    </submittedName>
</protein>
<evidence type="ECO:0000256" key="2">
    <source>
        <dbReference type="SAM" id="SignalP"/>
    </source>
</evidence>
<evidence type="ECO:0000313" key="4">
    <source>
        <dbReference type="EMBL" id="MFC5909894.1"/>
    </source>
</evidence>
<dbReference type="Pfam" id="PF01464">
    <property type="entry name" value="SLT"/>
    <property type="match status" value="1"/>
</dbReference>
<sequence>MRRVGLWVAAAAAVLLASCSLSGKSGSDAGASASASPSASHGAGTPSPSASASPGGWYTGSYTPAQFAAQVKARAKEAGVDAQLVMAVLYNEDYKPHDPAFERQWQKIKPDAAFGIANMHRATFDGVKAGRPFAQRRWEELPDDPDLAIRAEAWYLHDLARQLPAQHVASLTRDELLALGYNTGPGNMRAFARGVKPGPQAQDYLDRLRSNWKKAGQDVA</sequence>
<dbReference type="Gene3D" id="1.10.530.10">
    <property type="match status" value="1"/>
</dbReference>
<keyword evidence="2" id="KW-0732">Signal</keyword>
<gene>
    <name evidence="4" type="ORF">ACFP3V_22095</name>
</gene>
<evidence type="ECO:0000256" key="1">
    <source>
        <dbReference type="SAM" id="MobiDB-lite"/>
    </source>
</evidence>
<keyword evidence="5" id="KW-1185">Reference proteome</keyword>
<dbReference type="InterPro" id="IPR008258">
    <property type="entry name" value="Transglycosylase_SLT_dom_1"/>
</dbReference>
<dbReference type="Proteomes" id="UP001596174">
    <property type="component" value="Unassembled WGS sequence"/>
</dbReference>
<dbReference type="InterPro" id="IPR023346">
    <property type="entry name" value="Lysozyme-like_dom_sf"/>
</dbReference>
<dbReference type="RefSeq" id="WP_380586091.1">
    <property type="nucleotide sequence ID" value="NZ_JBHSQJ010000095.1"/>
</dbReference>
<feature type="region of interest" description="Disordered" evidence="1">
    <location>
        <begin position="27"/>
        <end position="54"/>
    </location>
</feature>
<feature type="signal peptide" evidence="2">
    <location>
        <begin position="1"/>
        <end position="23"/>
    </location>
</feature>